<name>A0A9Q9SSS4_MOOP1</name>
<reference evidence="1" key="1">
    <citation type="journal article" date="2017" name="Proc. Natl. Acad. Sci. U.S.A.">
        <title>Comparative genomics uncovers the prolific and distinctive metabolic potential of the cyanobacterial genus Moorea.</title>
        <authorList>
            <person name="Leao T."/>
            <person name="Castelao G."/>
            <person name="Korobeynikov A."/>
            <person name="Monroe E.A."/>
            <person name="Podell S."/>
            <person name="Glukhov E."/>
            <person name="Allen E.E."/>
            <person name="Gerwick W.H."/>
            <person name="Gerwick L."/>
        </authorList>
    </citation>
    <scope>NUCLEOTIDE SEQUENCE</scope>
    <source>
        <strain evidence="1">JHB</strain>
    </source>
</reference>
<accession>A0A9Q9SSS4</accession>
<gene>
    <name evidence="1" type="ORF">BJP36_42115</name>
</gene>
<organism evidence="1">
    <name type="scientific">Moorena producens (strain JHB)</name>
    <dbReference type="NCBI Taxonomy" id="1454205"/>
    <lineage>
        <taxon>Bacteria</taxon>
        <taxon>Bacillati</taxon>
        <taxon>Cyanobacteriota</taxon>
        <taxon>Cyanophyceae</taxon>
        <taxon>Coleofasciculales</taxon>
        <taxon>Coleofasciculaceae</taxon>
        <taxon>Moorena</taxon>
    </lineage>
</organism>
<dbReference type="Proteomes" id="UP000176944">
    <property type="component" value="Chromosome"/>
</dbReference>
<sequence>MLSIFNMLLDAIKDAIAFPDSRFPIPDSRFPIPDSLLPKIPTNHCDKTTQNPQQL</sequence>
<dbReference type="EMBL" id="CP017708">
    <property type="protein sequence ID" value="WAN68957.1"/>
    <property type="molecule type" value="Genomic_DNA"/>
</dbReference>
<dbReference type="AlphaFoldDB" id="A0A9Q9SSS4"/>
<protein>
    <submittedName>
        <fullName evidence="1">Uncharacterized protein</fullName>
    </submittedName>
</protein>
<reference evidence="1" key="2">
    <citation type="submission" date="2022-10" db="EMBL/GenBank/DDBJ databases">
        <authorList>
            <person name="Ngo T.-E."/>
        </authorList>
    </citation>
    <scope>NUCLEOTIDE SEQUENCE</scope>
    <source>
        <strain evidence="1">JHB</strain>
    </source>
</reference>
<proteinExistence type="predicted"/>
<evidence type="ECO:0000313" key="1">
    <source>
        <dbReference type="EMBL" id="WAN68957.1"/>
    </source>
</evidence>